<dbReference type="InterPro" id="IPR011545">
    <property type="entry name" value="DEAD/DEAH_box_helicase_dom"/>
</dbReference>
<feature type="non-terminal residue" evidence="10">
    <location>
        <position position="498"/>
    </location>
</feature>
<evidence type="ECO:0000313" key="11">
    <source>
        <dbReference type="Proteomes" id="UP000649617"/>
    </source>
</evidence>
<dbReference type="SMART" id="SM00487">
    <property type="entry name" value="DEXDc"/>
    <property type="match status" value="1"/>
</dbReference>
<keyword evidence="5" id="KW-0067">ATP-binding</keyword>
<dbReference type="GO" id="GO:0016787">
    <property type="term" value="F:hydrolase activity"/>
    <property type="evidence" value="ECO:0007669"/>
    <property type="project" value="UniProtKB-KW"/>
</dbReference>
<dbReference type="EC" id="5.6.2.4" evidence="7"/>
<keyword evidence="11" id="KW-1185">Reference proteome</keyword>
<evidence type="ECO:0000256" key="6">
    <source>
        <dbReference type="ARBA" id="ARBA00034617"/>
    </source>
</evidence>
<dbReference type="GO" id="GO:0005694">
    <property type="term" value="C:chromosome"/>
    <property type="evidence" value="ECO:0007669"/>
    <property type="project" value="TreeGrafter"/>
</dbReference>
<evidence type="ECO:0000256" key="1">
    <source>
        <dbReference type="ARBA" id="ARBA00005446"/>
    </source>
</evidence>
<dbReference type="GO" id="GO:0000724">
    <property type="term" value="P:double-strand break repair via homologous recombination"/>
    <property type="evidence" value="ECO:0007669"/>
    <property type="project" value="TreeGrafter"/>
</dbReference>
<comment type="caution">
    <text evidence="10">The sequence shown here is derived from an EMBL/GenBank/DDBJ whole genome shotgun (WGS) entry which is preliminary data.</text>
</comment>
<dbReference type="InterPro" id="IPR004589">
    <property type="entry name" value="DNA_helicase_ATP-dep_RecQ"/>
</dbReference>
<dbReference type="PROSITE" id="PS51192">
    <property type="entry name" value="HELICASE_ATP_BIND_1"/>
    <property type="match status" value="1"/>
</dbReference>
<dbReference type="SUPFAM" id="SSF52540">
    <property type="entry name" value="P-loop containing nucleoside triphosphate hydrolases"/>
    <property type="match status" value="1"/>
</dbReference>
<dbReference type="PANTHER" id="PTHR13710">
    <property type="entry name" value="DNA HELICASE RECQ FAMILY MEMBER"/>
    <property type="match status" value="1"/>
</dbReference>
<proteinExistence type="inferred from homology"/>
<evidence type="ECO:0000256" key="5">
    <source>
        <dbReference type="ARBA" id="ARBA00022840"/>
    </source>
</evidence>
<organism evidence="10 11">
    <name type="scientific">Symbiodinium pilosum</name>
    <name type="common">Dinoflagellate</name>
    <dbReference type="NCBI Taxonomy" id="2952"/>
    <lineage>
        <taxon>Eukaryota</taxon>
        <taxon>Sar</taxon>
        <taxon>Alveolata</taxon>
        <taxon>Dinophyceae</taxon>
        <taxon>Suessiales</taxon>
        <taxon>Symbiodiniaceae</taxon>
        <taxon>Symbiodinium</taxon>
    </lineage>
</organism>
<dbReference type="InterPro" id="IPR014001">
    <property type="entry name" value="Helicase_ATP-bd"/>
</dbReference>
<evidence type="ECO:0000256" key="7">
    <source>
        <dbReference type="ARBA" id="ARBA00034808"/>
    </source>
</evidence>
<dbReference type="EMBL" id="CAJNIZ010043657">
    <property type="protein sequence ID" value="CAE7665447.1"/>
    <property type="molecule type" value="Genomic_DNA"/>
</dbReference>
<dbReference type="OrthoDB" id="10261556at2759"/>
<evidence type="ECO:0000256" key="2">
    <source>
        <dbReference type="ARBA" id="ARBA00022741"/>
    </source>
</evidence>
<dbReference type="Gene3D" id="3.40.50.300">
    <property type="entry name" value="P-loop containing nucleotide triphosphate hydrolases"/>
    <property type="match status" value="2"/>
</dbReference>
<comment type="catalytic activity">
    <reaction evidence="6">
        <text>Couples ATP hydrolysis with the unwinding of duplex DNA by translocating in the 3'-5' direction.</text>
        <dbReference type="EC" id="5.6.2.4"/>
    </reaction>
</comment>
<evidence type="ECO:0000256" key="3">
    <source>
        <dbReference type="ARBA" id="ARBA00022801"/>
    </source>
</evidence>
<gene>
    <name evidence="10" type="primary">RECQL2</name>
    <name evidence="10" type="ORF">SPIL2461_LOCUS18195</name>
</gene>
<dbReference type="FunFam" id="3.40.50.300:FF:001389">
    <property type="entry name" value="ATP-dependent DNA helicase RecQ"/>
    <property type="match status" value="1"/>
</dbReference>
<dbReference type="InterPro" id="IPR027417">
    <property type="entry name" value="P-loop_NTPase"/>
</dbReference>
<dbReference type="InterPro" id="IPR001650">
    <property type="entry name" value="Helicase_C-like"/>
</dbReference>
<dbReference type="PROSITE" id="PS51194">
    <property type="entry name" value="HELICASE_CTER"/>
    <property type="match status" value="1"/>
</dbReference>
<evidence type="ECO:0000259" key="9">
    <source>
        <dbReference type="PROSITE" id="PS51194"/>
    </source>
</evidence>
<reference evidence="10" key="1">
    <citation type="submission" date="2021-02" db="EMBL/GenBank/DDBJ databases">
        <authorList>
            <person name="Dougan E. K."/>
            <person name="Rhodes N."/>
            <person name="Thang M."/>
            <person name="Chan C."/>
        </authorList>
    </citation>
    <scope>NUCLEOTIDE SEQUENCE</scope>
</reference>
<protein>
    <recommendedName>
        <fullName evidence="7">DNA 3'-5' helicase</fullName>
        <ecNumber evidence="7">5.6.2.4</ecNumber>
    </recommendedName>
</protein>
<name>A0A812W4U6_SYMPI</name>
<dbReference type="Pfam" id="PF00270">
    <property type="entry name" value="DEAD"/>
    <property type="match status" value="1"/>
</dbReference>
<dbReference type="GO" id="GO:0043138">
    <property type="term" value="F:3'-5' DNA helicase activity"/>
    <property type="evidence" value="ECO:0007669"/>
    <property type="project" value="UniProtKB-EC"/>
</dbReference>
<dbReference type="CDD" id="cd17920">
    <property type="entry name" value="DEXHc_RecQ"/>
    <property type="match status" value="1"/>
</dbReference>
<keyword evidence="3" id="KW-0378">Hydrolase</keyword>
<dbReference type="GO" id="GO:0009378">
    <property type="term" value="F:four-way junction helicase activity"/>
    <property type="evidence" value="ECO:0007669"/>
    <property type="project" value="TreeGrafter"/>
</dbReference>
<feature type="domain" description="Helicase C-terminal" evidence="9">
    <location>
        <begin position="317"/>
        <end position="466"/>
    </location>
</feature>
<sequence>VERRNAQSGSDVAMKMDLDDSVSEPEVTNICEELDDFHDLLLASQQQPEQEDNVLPALALPDDPLCGGVKAFIDLLDSGECVRRWLPQMRGLLRDHWGHPELRGLQLPVINALMSGKDVFAVMPTGSGKSLCYQLPAMVRDGTTIVVSPLLSLMEDQVSSLRSRGVSAARLGSDTTQAKTTQVFQDLAAGEIQLLYVSPERIVGTNEKGHALGKLGAILKQLYDSGRLTLLVIDEAHCVSQWGLDFRSDYRKLSCMRGRYPGVPMLAVTASATAGVERDVVKNLKMQDAVSFRDTFDRFNLFMEVRPKVSEDQSIRELVALVLAPTSPKPACGVVYVLARREVDRVCETLCELGVSACPYHAGLPVGVRRDSFTKWMQGECQLIVATVAFGMGIDKRDVRFVFHLDMPSSIEKYHQEIGRAGRDGRPCRCILWFSRGDVRRNKEMSHKQYDVKRCEDAGKFFGDNSCRHAGLLKYFGEKPAFQNCRSCVAWRQISGPG</sequence>
<dbReference type="GO" id="GO:0005524">
    <property type="term" value="F:ATP binding"/>
    <property type="evidence" value="ECO:0007669"/>
    <property type="project" value="UniProtKB-KW"/>
</dbReference>
<dbReference type="NCBIfam" id="TIGR00614">
    <property type="entry name" value="recQ_fam"/>
    <property type="match status" value="1"/>
</dbReference>
<dbReference type="Proteomes" id="UP000649617">
    <property type="component" value="Unassembled WGS sequence"/>
</dbReference>
<evidence type="ECO:0000256" key="4">
    <source>
        <dbReference type="ARBA" id="ARBA00022806"/>
    </source>
</evidence>
<feature type="domain" description="Helicase ATP-binding" evidence="8">
    <location>
        <begin position="110"/>
        <end position="290"/>
    </location>
</feature>
<dbReference type="AlphaFoldDB" id="A0A812W4U6"/>
<keyword evidence="2" id="KW-0547">Nucleotide-binding</keyword>
<dbReference type="GO" id="GO:0003676">
    <property type="term" value="F:nucleic acid binding"/>
    <property type="evidence" value="ECO:0007669"/>
    <property type="project" value="InterPro"/>
</dbReference>
<dbReference type="PANTHER" id="PTHR13710:SF155">
    <property type="entry name" value="ATP-DEPENDENT DNA HELICASE Q-LIKE 3"/>
    <property type="match status" value="1"/>
</dbReference>
<evidence type="ECO:0000313" key="10">
    <source>
        <dbReference type="EMBL" id="CAE7665447.1"/>
    </source>
</evidence>
<dbReference type="SMART" id="SM00490">
    <property type="entry name" value="HELICc"/>
    <property type="match status" value="1"/>
</dbReference>
<accession>A0A812W4U6</accession>
<keyword evidence="4" id="KW-0347">Helicase</keyword>
<evidence type="ECO:0000259" key="8">
    <source>
        <dbReference type="PROSITE" id="PS51192"/>
    </source>
</evidence>
<dbReference type="GO" id="GO:0005737">
    <property type="term" value="C:cytoplasm"/>
    <property type="evidence" value="ECO:0007669"/>
    <property type="project" value="TreeGrafter"/>
</dbReference>
<dbReference type="Pfam" id="PF00271">
    <property type="entry name" value="Helicase_C"/>
    <property type="match status" value="1"/>
</dbReference>
<comment type="similarity">
    <text evidence="1">Belongs to the helicase family. RecQ subfamily.</text>
</comment>